<proteinExistence type="predicted"/>
<feature type="transmembrane region" description="Helical" evidence="1">
    <location>
        <begin position="28"/>
        <end position="45"/>
    </location>
</feature>
<reference evidence="3" key="1">
    <citation type="journal article" date="2019" name="Int. J. Syst. Evol. Microbiol.">
        <title>The Global Catalogue of Microorganisms (GCM) 10K type strain sequencing project: providing services to taxonomists for standard genome sequencing and annotation.</title>
        <authorList>
            <consortium name="The Broad Institute Genomics Platform"/>
            <consortium name="The Broad Institute Genome Sequencing Center for Infectious Disease"/>
            <person name="Wu L."/>
            <person name="Ma J."/>
        </authorList>
    </citation>
    <scope>NUCLEOTIDE SEQUENCE [LARGE SCALE GENOMIC DNA]</scope>
    <source>
        <strain evidence="3">JCM 19125</strain>
    </source>
</reference>
<keyword evidence="1" id="KW-0472">Membrane</keyword>
<name>A0ABP9FGQ5_9ACTN</name>
<organism evidence="2 3">
    <name type="scientific">Tessaracoccus lubricantis</name>
    <dbReference type="NCBI Taxonomy" id="545543"/>
    <lineage>
        <taxon>Bacteria</taxon>
        <taxon>Bacillati</taxon>
        <taxon>Actinomycetota</taxon>
        <taxon>Actinomycetes</taxon>
        <taxon>Propionibacteriales</taxon>
        <taxon>Propionibacteriaceae</taxon>
        <taxon>Tessaracoccus</taxon>
    </lineage>
</organism>
<evidence type="ECO:0000313" key="3">
    <source>
        <dbReference type="Proteomes" id="UP001501521"/>
    </source>
</evidence>
<sequence>MVVAVLLCLAAVAGIVTGVSRRKTSMVIVSTVLLILVIAGWVYFYQHPY</sequence>
<dbReference type="RefSeq" id="WP_345582387.1">
    <property type="nucleotide sequence ID" value="NZ_BAABLV010000031.1"/>
</dbReference>
<comment type="caution">
    <text evidence="2">The sequence shown here is derived from an EMBL/GenBank/DDBJ whole genome shotgun (WGS) entry which is preliminary data.</text>
</comment>
<keyword evidence="3" id="KW-1185">Reference proteome</keyword>
<keyword evidence="1" id="KW-0812">Transmembrane</keyword>
<protein>
    <submittedName>
        <fullName evidence="2">Uncharacterized protein</fullName>
    </submittedName>
</protein>
<dbReference type="EMBL" id="BAABLV010000031">
    <property type="protein sequence ID" value="GAA4901253.1"/>
    <property type="molecule type" value="Genomic_DNA"/>
</dbReference>
<evidence type="ECO:0000313" key="2">
    <source>
        <dbReference type="EMBL" id="GAA4901253.1"/>
    </source>
</evidence>
<gene>
    <name evidence="2" type="ORF">GCM10025789_19890</name>
</gene>
<evidence type="ECO:0000256" key="1">
    <source>
        <dbReference type="SAM" id="Phobius"/>
    </source>
</evidence>
<keyword evidence="1" id="KW-1133">Transmembrane helix</keyword>
<dbReference type="Proteomes" id="UP001501521">
    <property type="component" value="Unassembled WGS sequence"/>
</dbReference>
<accession>A0ABP9FGQ5</accession>